<dbReference type="SUPFAM" id="SSF140478">
    <property type="entry name" value="LemA-like"/>
    <property type="match status" value="1"/>
</dbReference>
<evidence type="ECO:0000256" key="4">
    <source>
        <dbReference type="ARBA" id="ARBA00022989"/>
    </source>
</evidence>
<comment type="caution">
    <text evidence="7">The sequence shown here is derived from an EMBL/GenBank/DDBJ whole genome shotgun (WGS) entry which is preliminary data.</text>
</comment>
<reference evidence="7 8" key="1">
    <citation type="submission" date="2016-05" db="EMBL/GenBank/DDBJ databases">
        <authorList>
            <person name="Lavstsen T."/>
            <person name="Jespersen J.S."/>
        </authorList>
    </citation>
    <scope>NUCLEOTIDE SEQUENCE [LARGE SCALE GENOMIC DNA]</scope>
    <source>
        <strain evidence="7 8">B7-9</strain>
    </source>
</reference>
<dbReference type="PANTHER" id="PTHR34478">
    <property type="entry name" value="PROTEIN LEMA"/>
    <property type="match status" value="1"/>
</dbReference>
<accession>A0A2H3KMC6</accession>
<dbReference type="InterPro" id="IPR023353">
    <property type="entry name" value="LemA-like_dom_sf"/>
</dbReference>
<evidence type="ECO:0000256" key="1">
    <source>
        <dbReference type="ARBA" id="ARBA00004167"/>
    </source>
</evidence>
<evidence type="ECO:0000313" key="8">
    <source>
        <dbReference type="Proteomes" id="UP000220922"/>
    </source>
</evidence>
<sequence>MGGSLIFIFLIIIVVAGAVTFLVLYNSLIGKRNQVDQAFASIDVMLKKRYDLIPNLIATVQTYMGHERALLTELTELRTRAMAGDITPEQRVATENQISGAIGRLMVSVENYPDLKSSQNFLQLQASLNETEEQISASRRAYNAAVTDYNNAVQMVPTNIIAGMIGMQPRTLFVAAEAERRNVDVQSMFQR</sequence>
<dbReference type="GO" id="GO:0016020">
    <property type="term" value="C:membrane"/>
    <property type="evidence" value="ECO:0007669"/>
    <property type="project" value="UniProtKB-SubCell"/>
</dbReference>
<dbReference type="EMBL" id="LYXE01000080">
    <property type="protein sequence ID" value="PDV99193.1"/>
    <property type="molecule type" value="Genomic_DNA"/>
</dbReference>
<dbReference type="RefSeq" id="WP_097652356.1">
    <property type="nucleotide sequence ID" value="NZ_LYXE01000080.1"/>
</dbReference>
<dbReference type="Proteomes" id="UP000220922">
    <property type="component" value="Unassembled WGS sequence"/>
</dbReference>
<evidence type="ECO:0000256" key="6">
    <source>
        <dbReference type="SAM" id="Phobius"/>
    </source>
</evidence>
<dbReference type="PANTHER" id="PTHR34478:SF1">
    <property type="entry name" value="PROTEIN LEMA"/>
    <property type="match status" value="1"/>
</dbReference>
<proteinExistence type="inferred from homology"/>
<name>A0A2H3KMC6_9CHLR</name>
<keyword evidence="3 6" id="KW-0812">Transmembrane</keyword>
<evidence type="ECO:0000256" key="3">
    <source>
        <dbReference type="ARBA" id="ARBA00022692"/>
    </source>
</evidence>
<evidence type="ECO:0000256" key="2">
    <source>
        <dbReference type="ARBA" id="ARBA00008854"/>
    </source>
</evidence>
<dbReference type="InterPro" id="IPR007156">
    <property type="entry name" value="MamQ_LemA"/>
</dbReference>
<dbReference type="OrthoDB" id="9804152at2"/>
<evidence type="ECO:0000313" key="7">
    <source>
        <dbReference type="EMBL" id="PDV99193.1"/>
    </source>
</evidence>
<keyword evidence="4 6" id="KW-1133">Transmembrane helix</keyword>
<dbReference type="Pfam" id="PF04011">
    <property type="entry name" value="LemA"/>
    <property type="match status" value="1"/>
</dbReference>
<keyword evidence="8" id="KW-1185">Reference proteome</keyword>
<comment type="similarity">
    <text evidence="2">Belongs to the LemA family.</text>
</comment>
<keyword evidence="5 6" id="KW-0472">Membrane</keyword>
<feature type="transmembrane region" description="Helical" evidence="6">
    <location>
        <begin position="6"/>
        <end position="25"/>
    </location>
</feature>
<organism evidence="7 8">
    <name type="scientific">Candidatus Chloroploca asiatica</name>
    <dbReference type="NCBI Taxonomy" id="1506545"/>
    <lineage>
        <taxon>Bacteria</taxon>
        <taxon>Bacillati</taxon>
        <taxon>Chloroflexota</taxon>
        <taxon>Chloroflexia</taxon>
        <taxon>Chloroflexales</taxon>
        <taxon>Chloroflexineae</taxon>
        <taxon>Oscillochloridaceae</taxon>
        <taxon>Candidatus Chloroploca</taxon>
    </lineage>
</organism>
<gene>
    <name evidence="7" type="ORF">A9Q02_13365</name>
</gene>
<evidence type="ECO:0000256" key="5">
    <source>
        <dbReference type="ARBA" id="ARBA00023136"/>
    </source>
</evidence>
<protein>
    <submittedName>
        <fullName evidence="7">LemA family protein</fullName>
    </submittedName>
</protein>
<comment type="subcellular location">
    <subcellularLocation>
        <location evidence="1">Membrane</location>
        <topology evidence="1">Single-pass membrane protein</topology>
    </subcellularLocation>
</comment>
<dbReference type="Gene3D" id="1.20.1440.20">
    <property type="entry name" value="LemA-like domain"/>
    <property type="match status" value="1"/>
</dbReference>
<dbReference type="AlphaFoldDB" id="A0A2H3KMC6"/>